<evidence type="ECO:0000313" key="3">
    <source>
        <dbReference type="Proteomes" id="UP000694410"/>
    </source>
</evidence>
<proteinExistence type="predicted"/>
<reference evidence="2" key="1">
    <citation type="submission" date="2025-08" db="UniProtKB">
        <authorList>
            <consortium name="Ensembl"/>
        </authorList>
    </citation>
    <scope>IDENTIFICATION</scope>
</reference>
<sequence>MRNVAISMGSRRMLVLLEAVPSGYMSVSEVGCREPSSSPWNRPPRASWGERRKKRGGPGEDIMPGAALCPGQPDTCHDLSHLGPSAPGLPQHPLHLPRRGRTSPQHPHA</sequence>
<feature type="compositionally biased region" description="Basic residues" evidence="1">
    <location>
        <begin position="95"/>
        <end position="109"/>
    </location>
</feature>
<organism evidence="2 3">
    <name type="scientific">Cyanistes caeruleus</name>
    <name type="common">Eurasian blue tit</name>
    <name type="synonym">Parus caeruleus</name>
    <dbReference type="NCBI Taxonomy" id="156563"/>
    <lineage>
        <taxon>Eukaryota</taxon>
        <taxon>Metazoa</taxon>
        <taxon>Chordata</taxon>
        <taxon>Craniata</taxon>
        <taxon>Vertebrata</taxon>
        <taxon>Euteleostomi</taxon>
        <taxon>Archelosauria</taxon>
        <taxon>Archosauria</taxon>
        <taxon>Dinosauria</taxon>
        <taxon>Saurischia</taxon>
        <taxon>Theropoda</taxon>
        <taxon>Coelurosauria</taxon>
        <taxon>Aves</taxon>
        <taxon>Neognathae</taxon>
        <taxon>Neoaves</taxon>
        <taxon>Telluraves</taxon>
        <taxon>Australaves</taxon>
        <taxon>Passeriformes</taxon>
        <taxon>Paridae</taxon>
        <taxon>Cyanistes</taxon>
    </lineage>
</organism>
<keyword evidence="3" id="KW-1185">Reference proteome</keyword>
<reference evidence="2" key="2">
    <citation type="submission" date="2025-09" db="UniProtKB">
        <authorList>
            <consortium name="Ensembl"/>
        </authorList>
    </citation>
    <scope>IDENTIFICATION</scope>
</reference>
<feature type="region of interest" description="Disordered" evidence="1">
    <location>
        <begin position="29"/>
        <end position="109"/>
    </location>
</feature>
<dbReference type="AlphaFoldDB" id="A0A8C0UBT0"/>
<dbReference type="Proteomes" id="UP000694410">
    <property type="component" value="Unplaced"/>
</dbReference>
<evidence type="ECO:0000313" key="2">
    <source>
        <dbReference type="Ensembl" id="ENSCCEP00000005090.1"/>
    </source>
</evidence>
<protein>
    <submittedName>
        <fullName evidence="2">Uncharacterized protein</fullName>
    </submittedName>
</protein>
<accession>A0A8C0UBT0</accession>
<evidence type="ECO:0000256" key="1">
    <source>
        <dbReference type="SAM" id="MobiDB-lite"/>
    </source>
</evidence>
<dbReference type="Ensembl" id="ENSCCET00000008391.1">
    <property type="protein sequence ID" value="ENSCCEP00000005090.1"/>
    <property type="gene ID" value="ENSCCEG00000005583.1"/>
</dbReference>
<name>A0A8C0UBT0_CYACU</name>